<evidence type="ECO:0000259" key="6">
    <source>
        <dbReference type="Pfam" id="PF00151"/>
    </source>
</evidence>
<proteinExistence type="inferred from homology"/>
<dbReference type="PRINTS" id="PR00823">
    <property type="entry name" value="PANCLIPASE"/>
</dbReference>
<dbReference type="InterPro" id="IPR029058">
    <property type="entry name" value="AB_hydrolase_fold"/>
</dbReference>
<protein>
    <recommendedName>
        <fullName evidence="6">Lipase domain-containing protein</fullName>
    </recommendedName>
</protein>
<dbReference type="Proteomes" id="UP000678393">
    <property type="component" value="Unassembled WGS sequence"/>
</dbReference>
<evidence type="ECO:0000256" key="4">
    <source>
        <dbReference type="ARBA" id="ARBA00023157"/>
    </source>
</evidence>
<sequence length="352" mass="38552">QNKYIAVHTLASFNQTGDEACYTRLGCFSTGPPFSSPQRPISVPPLSQEALRTNYILYTRERRPEPQTLDARFPENICNVWPSFSSRPTKFIIHGFVESVRTVSWIIEMAEEFLKKADFNVIIVDWALGNKPPVFQAVANTRVVGAQVALLVNYLISTNLTTADDIHIIGQSLGAHIAGYAGERVPGMGRISALDAAGPYFTDTPPPVRLDRTDAKFVDAIHVDAEPNSLIALGTPTPIGHADFFPNGGYDQPGCGEVRLSDLLENPLLEGLGEVLICSHLRAIKYYNESINTQCEFVAFPCASKELFEAGLCQSCGVEGCSRMGFPADQFKPPQGQNGTYFLRTASEPPFC</sequence>
<keyword evidence="4" id="KW-1015">Disulfide bond</keyword>
<dbReference type="AlphaFoldDB" id="A0A8S3ZXG3"/>
<keyword evidence="3" id="KW-0964">Secreted</keyword>
<dbReference type="GO" id="GO:0005615">
    <property type="term" value="C:extracellular space"/>
    <property type="evidence" value="ECO:0007669"/>
    <property type="project" value="TreeGrafter"/>
</dbReference>
<dbReference type="InterPro" id="IPR000734">
    <property type="entry name" value="TAG_lipase"/>
</dbReference>
<dbReference type="GO" id="GO:0016042">
    <property type="term" value="P:lipid catabolic process"/>
    <property type="evidence" value="ECO:0007669"/>
    <property type="project" value="TreeGrafter"/>
</dbReference>
<dbReference type="PANTHER" id="PTHR11610:SF185">
    <property type="entry name" value="LD47264P"/>
    <property type="match status" value="1"/>
</dbReference>
<reference evidence="7" key="1">
    <citation type="submission" date="2021-04" db="EMBL/GenBank/DDBJ databases">
        <authorList>
            <consortium name="Molecular Ecology Group"/>
        </authorList>
    </citation>
    <scope>NUCLEOTIDE SEQUENCE</scope>
</reference>
<dbReference type="PRINTS" id="PR00821">
    <property type="entry name" value="TAGLIPASE"/>
</dbReference>
<dbReference type="GO" id="GO:0004806">
    <property type="term" value="F:triacylglycerol lipase activity"/>
    <property type="evidence" value="ECO:0007669"/>
    <property type="project" value="InterPro"/>
</dbReference>
<accession>A0A8S3ZXG3</accession>
<evidence type="ECO:0000256" key="1">
    <source>
        <dbReference type="ARBA" id="ARBA00004613"/>
    </source>
</evidence>
<evidence type="ECO:0000313" key="7">
    <source>
        <dbReference type="EMBL" id="CAG5132305.1"/>
    </source>
</evidence>
<dbReference type="InterPro" id="IPR002331">
    <property type="entry name" value="Lipase_panc"/>
</dbReference>
<dbReference type="SUPFAM" id="SSF53474">
    <property type="entry name" value="alpha/beta-Hydrolases"/>
    <property type="match status" value="1"/>
</dbReference>
<evidence type="ECO:0000256" key="5">
    <source>
        <dbReference type="RuleBase" id="RU004262"/>
    </source>
</evidence>
<evidence type="ECO:0000256" key="2">
    <source>
        <dbReference type="ARBA" id="ARBA00010701"/>
    </source>
</evidence>
<organism evidence="7 8">
    <name type="scientific">Candidula unifasciata</name>
    <dbReference type="NCBI Taxonomy" id="100452"/>
    <lineage>
        <taxon>Eukaryota</taxon>
        <taxon>Metazoa</taxon>
        <taxon>Spiralia</taxon>
        <taxon>Lophotrochozoa</taxon>
        <taxon>Mollusca</taxon>
        <taxon>Gastropoda</taxon>
        <taxon>Heterobranchia</taxon>
        <taxon>Euthyneura</taxon>
        <taxon>Panpulmonata</taxon>
        <taxon>Eupulmonata</taxon>
        <taxon>Stylommatophora</taxon>
        <taxon>Helicina</taxon>
        <taxon>Helicoidea</taxon>
        <taxon>Geomitridae</taxon>
        <taxon>Candidula</taxon>
    </lineage>
</organism>
<keyword evidence="8" id="KW-1185">Reference proteome</keyword>
<comment type="subcellular location">
    <subcellularLocation>
        <location evidence="1">Secreted</location>
    </subcellularLocation>
</comment>
<feature type="non-terminal residue" evidence="7">
    <location>
        <position position="1"/>
    </location>
</feature>
<dbReference type="FunFam" id="3.40.50.1820:FF:000033">
    <property type="entry name" value="Pancreatic triacylglycerol lipase"/>
    <property type="match status" value="1"/>
</dbReference>
<name>A0A8S3ZXG3_9EUPU</name>
<comment type="similarity">
    <text evidence="2 5">Belongs to the AB hydrolase superfamily. Lipase family.</text>
</comment>
<dbReference type="PANTHER" id="PTHR11610">
    <property type="entry name" value="LIPASE"/>
    <property type="match status" value="1"/>
</dbReference>
<dbReference type="OrthoDB" id="199913at2759"/>
<dbReference type="Pfam" id="PF00151">
    <property type="entry name" value="Lipase"/>
    <property type="match status" value="1"/>
</dbReference>
<dbReference type="EMBL" id="CAJHNH020005243">
    <property type="protein sequence ID" value="CAG5132305.1"/>
    <property type="molecule type" value="Genomic_DNA"/>
</dbReference>
<evidence type="ECO:0000313" key="8">
    <source>
        <dbReference type="Proteomes" id="UP000678393"/>
    </source>
</evidence>
<gene>
    <name evidence="7" type="ORF">CUNI_LOCUS17863</name>
</gene>
<dbReference type="InterPro" id="IPR033906">
    <property type="entry name" value="Lipase_N"/>
</dbReference>
<dbReference type="CDD" id="cd00707">
    <property type="entry name" value="Pancreat_lipase_like"/>
    <property type="match status" value="1"/>
</dbReference>
<dbReference type="InterPro" id="IPR013818">
    <property type="entry name" value="Lipase"/>
</dbReference>
<comment type="caution">
    <text evidence="7">The sequence shown here is derived from an EMBL/GenBank/DDBJ whole genome shotgun (WGS) entry which is preliminary data.</text>
</comment>
<evidence type="ECO:0000256" key="3">
    <source>
        <dbReference type="ARBA" id="ARBA00022525"/>
    </source>
</evidence>
<feature type="non-terminal residue" evidence="7">
    <location>
        <position position="352"/>
    </location>
</feature>
<dbReference type="Gene3D" id="3.40.50.1820">
    <property type="entry name" value="alpha/beta hydrolase"/>
    <property type="match status" value="1"/>
</dbReference>
<feature type="domain" description="Lipase" evidence="6">
    <location>
        <begin position="19"/>
        <end position="351"/>
    </location>
</feature>